<organism evidence="3 4">
    <name type="scientific">Cellulomonas oligotrophica</name>
    <dbReference type="NCBI Taxonomy" id="931536"/>
    <lineage>
        <taxon>Bacteria</taxon>
        <taxon>Bacillati</taxon>
        <taxon>Actinomycetota</taxon>
        <taxon>Actinomycetes</taxon>
        <taxon>Micrococcales</taxon>
        <taxon>Cellulomonadaceae</taxon>
        <taxon>Cellulomonas</taxon>
    </lineage>
</organism>
<keyword evidence="5" id="KW-1185">Reference proteome</keyword>
<dbReference type="Proteomes" id="UP000618382">
    <property type="component" value="Unassembled WGS sequence"/>
</dbReference>
<dbReference type="Proteomes" id="UP000577956">
    <property type="component" value="Unassembled WGS sequence"/>
</dbReference>
<evidence type="ECO:0000313" key="2">
    <source>
        <dbReference type="EMBL" id="GIG32355.1"/>
    </source>
</evidence>
<comment type="caution">
    <text evidence="3">The sequence shown here is derived from an EMBL/GenBank/DDBJ whole genome shotgun (WGS) entry which is preliminary data.</text>
</comment>
<evidence type="ECO:0000313" key="4">
    <source>
        <dbReference type="Proteomes" id="UP000577956"/>
    </source>
</evidence>
<accession>A0A7Y9FGC7</accession>
<dbReference type="EMBL" id="JACCBK010000001">
    <property type="protein sequence ID" value="NYD86859.1"/>
    <property type="molecule type" value="Genomic_DNA"/>
</dbReference>
<dbReference type="EMBL" id="BONN01000003">
    <property type="protein sequence ID" value="GIG32355.1"/>
    <property type="molecule type" value="Genomic_DNA"/>
</dbReference>
<feature type="compositionally biased region" description="Acidic residues" evidence="1">
    <location>
        <begin position="155"/>
        <end position="164"/>
    </location>
</feature>
<evidence type="ECO:0000256" key="1">
    <source>
        <dbReference type="SAM" id="MobiDB-lite"/>
    </source>
</evidence>
<name>A0A7Y9FGC7_9CELL</name>
<reference evidence="3 4" key="1">
    <citation type="submission" date="2020-07" db="EMBL/GenBank/DDBJ databases">
        <title>Sequencing the genomes of 1000 actinobacteria strains.</title>
        <authorList>
            <person name="Klenk H.-P."/>
        </authorList>
    </citation>
    <scope>NUCLEOTIDE SEQUENCE [LARGE SCALE GENOMIC DNA]</scope>
    <source>
        <strain evidence="3 4">DSM 24482</strain>
    </source>
</reference>
<protein>
    <submittedName>
        <fullName evidence="3">Uncharacterized protein</fullName>
    </submittedName>
</protein>
<evidence type="ECO:0000313" key="5">
    <source>
        <dbReference type="Proteomes" id="UP000618382"/>
    </source>
</evidence>
<evidence type="ECO:0000313" key="3">
    <source>
        <dbReference type="EMBL" id="NYD86859.1"/>
    </source>
</evidence>
<feature type="compositionally biased region" description="Gly residues" evidence="1">
    <location>
        <begin position="128"/>
        <end position="140"/>
    </location>
</feature>
<gene>
    <name evidence="3" type="ORF">BKA21_002408</name>
    <name evidence="2" type="ORF">Col01nite_15140</name>
</gene>
<sequence length="179" mass="18150">MIVEEFEQVRVALQAEAEHVAASLTATQEHALAAVDAAVDQARAALATLDERVRAEIAQERAEVFAAVHAQAQAAWTDDEPWAGPPAPDEVGDDAGHEATTQVPSGNLDAPGVDTGEVDAGEVDAGGVETGGVGTGGVGTAGTDLPHDGPSDVVQSEEWDDEDPSPTGADAPEGTQPQA</sequence>
<feature type="region of interest" description="Disordered" evidence="1">
    <location>
        <begin position="76"/>
        <end position="179"/>
    </location>
</feature>
<dbReference type="RefSeq" id="WP_140459357.1">
    <property type="nucleotide sequence ID" value="NZ_BAABFI010000001.1"/>
</dbReference>
<dbReference type="AlphaFoldDB" id="A0A7Y9FGC7"/>
<proteinExistence type="predicted"/>
<reference evidence="2 5" key="2">
    <citation type="submission" date="2021-01" db="EMBL/GenBank/DDBJ databases">
        <title>Whole genome shotgun sequence of Cellulomonas oligotrophica NBRC 109435.</title>
        <authorList>
            <person name="Komaki H."/>
            <person name="Tamura T."/>
        </authorList>
    </citation>
    <scope>NUCLEOTIDE SEQUENCE [LARGE SCALE GENOMIC DNA]</scope>
    <source>
        <strain evidence="2 5">NBRC 109435</strain>
    </source>
</reference>